<feature type="repeat" description="WD" evidence="3">
    <location>
        <begin position="1088"/>
        <end position="1129"/>
    </location>
</feature>
<dbReference type="InterPro" id="IPR020472">
    <property type="entry name" value="WD40_PAC1"/>
</dbReference>
<dbReference type="PROSITE" id="PS00678">
    <property type="entry name" value="WD_REPEATS_1"/>
    <property type="match status" value="4"/>
</dbReference>
<dbReference type="SUPFAM" id="SSF52540">
    <property type="entry name" value="P-loop containing nucleoside triphosphate hydrolases"/>
    <property type="match status" value="2"/>
</dbReference>
<dbReference type="PROSITE" id="PS50082">
    <property type="entry name" value="WD_REPEATS_2"/>
    <property type="match status" value="7"/>
</dbReference>
<proteinExistence type="predicted"/>
<feature type="repeat" description="WD" evidence="3">
    <location>
        <begin position="1130"/>
        <end position="1171"/>
    </location>
</feature>
<dbReference type="OrthoDB" id="1577640at2759"/>
<accession>A0A1L9RBK2</accession>
<dbReference type="GeneID" id="63745662"/>
<dbReference type="PROSITE" id="PS50294">
    <property type="entry name" value="WD_REPEATS_REGION"/>
    <property type="match status" value="6"/>
</dbReference>
<dbReference type="Gene3D" id="3.40.50.300">
    <property type="entry name" value="P-loop containing nucleotide triphosphate hydrolases"/>
    <property type="match status" value="1"/>
</dbReference>
<dbReference type="EMBL" id="KV878215">
    <property type="protein sequence ID" value="OJJ32237.1"/>
    <property type="molecule type" value="Genomic_DNA"/>
</dbReference>
<evidence type="ECO:0000256" key="2">
    <source>
        <dbReference type="ARBA" id="ARBA00022737"/>
    </source>
</evidence>
<dbReference type="SMART" id="SM00320">
    <property type="entry name" value="WD40"/>
    <property type="match status" value="12"/>
</dbReference>
<dbReference type="SUPFAM" id="SSF50998">
    <property type="entry name" value="Quinoprotein alcohol dehydrogenase-like"/>
    <property type="match status" value="1"/>
</dbReference>
<dbReference type="STRING" id="1073089.A0A1L9RBK2"/>
<keyword evidence="7" id="KW-1185">Reference proteome</keyword>
<dbReference type="InterPro" id="IPR001680">
    <property type="entry name" value="WD40_rpt"/>
</dbReference>
<dbReference type="VEuPathDB" id="FungiDB:ASPWEDRAFT_161656"/>
<feature type="domain" description="NWD NACHT-NTPase N-terminal" evidence="4">
    <location>
        <begin position="3"/>
        <end position="217"/>
    </location>
</feature>
<reference evidence="7" key="1">
    <citation type="journal article" date="2017" name="Genome Biol.">
        <title>Comparative genomics reveals high biological diversity and specific adaptations in the industrially and medically important fungal genus Aspergillus.</title>
        <authorList>
            <person name="de Vries R.P."/>
            <person name="Riley R."/>
            <person name="Wiebenga A."/>
            <person name="Aguilar-Osorio G."/>
            <person name="Amillis S."/>
            <person name="Uchima C.A."/>
            <person name="Anderluh G."/>
            <person name="Asadollahi M."/>
            <person name="Askin M."/>
            <person name="Barry K."/>
            <person name="Battaglia E."/>
            <person name="Bayram O."/>
            <person name="Benocci T."/>
            <person name="Braus-Stromeyer S.A."/>
            <person name="Caldana C."/>
            <person name="Canovas D."/>
            <person name="Cerqueira G.C."/>
            <person name="Chen F."/>
            <person name="Chen W."/>
            <person name="Choi C."/>
            <person name="Clum A."/>
            <person name="Dos Santos R.A."/>
            <person name="Damasio A.R."/>
            <person name="Diallinas G."/>
            <person name="Emri T."/>
            <person name="Fekete E."/>
            <person name="Flipphi M."/>
            <person name="Freyberg S."/>
            <person name="Gallo A."/>
            <person name="Gournas C."/>
            <person name="Habgood R."/>
            <person name="Hainaut M."/>
            <person name="Harispe M.L."/>
            <person name="Henrissat B."/>
            <person name="Hilden K.S."/>
            <person name="Hope R."/>
            <person name="Hossain A."/>
            <person name="Karabika E."/>
            <person name="Karaffa L."/>
            <person name="Karanyi Z."/>
            <person name="Krasevec N."/>
            <person name="Kuo A."/>
            <person name="Kusch H."/>
            <person name="LaButti K."/>
            <person name="Lagendijk E.L."/>
            <person name="Lapidus A."/>
            <person name="Levasseur A."/>
            <person name="Lindquist E."/>
            <person name="Lipzen A."/>
            <person name="Logrieco A.F."/>
            <person name="MacCabe A."/>
            <person name="Maekelae M.R."/>
            <person name="Malavazi I."/>
            <person name="Melin P."/>
            <person name="Meyer V."/>
            <person name="Mielnichuk N."/>
            <person name="Miskei M."/>
            <person name="Molnar A.P."/>
            <person name="Mule G."/>
            <person name="Ngan C.Y."/>
            <person name="Orejas M."/>
            <person name="Orosz E."/>
            <person name="Ouedraogo J.P."/>
            <person name="Overkamp K.M."/>
            <person name="Park H.-S."/>
            <person name="Perrone G."/>
            <person name="Piumi F."/>
            <person name="Punt P.J."/>
            <person name="Ram A.F."/>
            <person name="Ramon A."/>
            <person name="Rauscher S."/>
            <person name="Record E."/>
            <person name="Riano-Pachon D.M."/>
            <person name="Robert V."/>
            <person name="Roehrig J."/>
            <person name="Ruller R."/>
            <person name="Salamov A."/>
            <person name="Salih N.S."/>
            <person name="Samson R.A."/>
            <person name="Sandor E."/>
            <person name="Sanguinetti M."/>
            <person name="Schuetze T."/>
            <person name="Sepcic K."/>
            <person name="Shelest E."/>
            <person name="Sherlock G."/>
            <person name="Sophianopoulou V."/>
            <person name="Squina F.M."/>
            <person name="Sun H."/>
            <person name="Susca A."/>
            <person name="Todd R.B."/>
            <person name="Tsang A."/>
            <person name="Unkles S.E."/>
            <person name="van de Wiele N."/>
            <person name="van Rossen-Uffink D."/>
            <person name="Oliveira J.V."/>
            <person name="Vesth T.C."/>
            <person name="Visser J."/>
            <person name="Yu J.-H."/>
            <person name="Zhou M."/>
            <person name="Andersen M.R."/>
            <person name="Archer D.B."/>
            <person name="Baker S.E."/>
            <person name="Benoit I."/>
            <person name="Brakhage A.A."/>
            <person name="Braus G.H."/>
            <person name="Fischer R."/>
            <person name="Frisvad J.C."/>
            <person name="Goldman G.H."/>
            <person name="Houbraken J."/>
            <person name="Oakley B."/>
            <person name="Pocsi I."/>
            <person name="Scazzocchio C."/>
            <person name="Seiboth B."/>
            <person name="vanKuyk P.A."/>
            <person name="Wortman J."/>
            <person name="Dyer P.S."/>
            <person name="Grigoriev I.V."/>
        </authorList>
    </citation>
    <scope>NUCLEOTIDE SEQUENCE [LARGE SCALE GENOMIC DNA]</scope>
    <source>
        <strain evidence="7">DTO 134E9</strain>
    </source>
</reference>
<evidence type="ECO:0000313" key="6">
    <source>
        <dbReference type="EMBL" id="OJJ32237.1"/>
    </source>
</evidence>
<dbReference type="RefSeq" id="XP_040685914.1">
    <property type="nucleotide sequence ID" value="XM_040829814.1"/>
</dbReference>
<dbReference type="InterPro" id="IPR036322">
    <property type="entry name" value="WD40_repeat_dom_sf"/>
</dbReference>
<dbReference type="InterPro" id="IPR011047">
    <property type="entry name" value="Quinoprotein_ADH-like_sf"/>
</dbReference>
<evidence type="ECO:0000259" key="4">
    <source>
        <dbReference type="Pfam" id="PF17100"/>
    </source>
</evidence>
<dbReference type="CDD" id="cd00200">
    <property type="entry name" value="WD40"/>
    <property type="match status" value="2"/>
</dbReference>
<dbReference type="Pfam" id="PF24883">
    <property type="entry name" value="NPHP3_N"/>
    <property type="match status" value="1"/>
</dbReference>
<feature type="repeat" description="WD" evidence="3">
    <location>
        <begin position="1172"/>
        <end position="1214"/>
    </location>
</feature>
<organism evidence="6 7">
    <name type="scientific">Aspergillus wentii DTO 134E9</name>
    <dbReference type="NCBI Taxonomy" id="1073089"/>
    <lineage>
        <taxon>Eukaryota</taxon>
        <taxon>Fungi</taxon>
        <taxon>Dikarya</taxon>
        <taxon>Ascomycota</taxon>
        <taxon>Pezizomycotina</taxon>
        <taxon>Eurotiomycetes</taxon>
        <taxon>Eurotiomycetidae</taxon>
        <taxon>Eurotiales</taxon>
        <taxon>Aspergillaceae</taxon>
        <taxon>Aspergillus</taxon>
        <taxon>Aspergillus subgen. Cremei</taxon>
    </lineage>
</organism>
<sequence length="1479" mass="165715">MKTLLRSFQNALLHATDDSEISDCDEEGQSPLTENDITEHLQTIVQEKLEALSKKGEVKIFTRRVNVKEKVVKAVSFIQSTQGFISAAVAADPHAALAWAGILVVLPILTRTITEETDAVDGFNRVSKILVRCRVIEENYFAHAIGTKPKSSSQALEASARESMIKLYARILEYEIRFALYLSKKKPWRFLSNLTVSDDWNGILKDIDSNQEEIRKDLEAINSTEWKNIEKMTDNWNSISRSLQEQLKRNEEDRERDAKNRLRDRLDSIPFAPGAAFDSRDNQHSTCLGNTRVELLAIILAWAQCDDEKEIFWLKGVAGTGKSTIARTIAEKLHADGYLVGSFFFSRGQGDRGNAKLLVTSIAKQLAEQDPHARNSICNTYQQGFTDKSLSFQWKEIIQKPLSQVEGEIGPLILIIDALDECVEPEISSIIKIFAQGERRPGQTYRIFITSRPETAIRFNFQQIDSTIFYDLALDQTHEPETKRDIRTYIEHHMREIRESKGLGESWPREDQISELLKRADRLFVYAAAIYRYLKSANDPPKSLERILDTNTPDSSMKALDNVYAQILENYLSCGNYDELDDQIQLFQQIVGTIIVLSEPLSIRSLALLLDIPEYQVRSTLNPLYSVLDLPEDPESPIKIFHQSFRDFLVQSDRCNIVHKPTGSSIRLWVNEQDKHQILVSRCLETLTRSDSPLRRNICRLPNDGTLRTEIDDATIQANLPPELQYSCRYWANHLEQSGLVIKDGGETHKFLETHLLHWLEAMSILGLISEAVLCIAKLELPENDNKSAITEFLSDAKRFVLKNREVADLAPLQLYSSALIFVPESCIVRNIFKDQIPEPIKQLPRVERSWGALLQTLEGHTRPVNSISFSTDGRRLASGSDDGTIKLWDTPTGALRQTIEDYVDEFGNMTGITEVKSVAFSPDGQKLASGGNGCVIKLRDPVTGAFLQDLKGHISDITSVAFSSDGRHLVSGGADDTVRVWETATGALLRTLHGHAGIVWDVAFSCDSGQLSFDAEERRAMLASCSWDGTVMLWNGITSMPLKTLRGHAGNVRSVAFSPDCSQLASAGDDTAIRLWDIVTGEPLKTLSGHTKRVMSVAFSPNSRWLASGGGDNKVILWDLMTGKPLRIFTEHTNEVQSVTFSPDSQRLAGGSVDQTVRIWDISKDAPQETVEGHSGSVAHLAFSSDNCQVATFALEDPSIKIWETASGALLKTLEAHGSSIRDVAFSPNGRWIASCAWKGPIAVWDLKNDEFVQMPSDFDDHVSSVCFSRDSKWLASSSGQQEKNITLLETATYASPRILTTSHTDEICAMTFSEDGKWLASTSIYGTIELLETRAHKTIGTIETKQFWIRTIAFSPDGLWLACSTHHETTVWDINTTTLQKSIKSERYNRSLRFLEDGTLETDHGIFNIAHTDANDPGASSKVPRQIGVQDHWVVFGGQRILWLPPNYRQYKWVVRGGLLCIGTRAGRVFFLRLDMP</sequence>
<keyword evidence="2" id="KW-0677">Repeat</keyword>
<name>A0A1L9RBK2_ASPWE</name>
<dbReference type="Pfam" id="PF00400">
    <property type="entry name" value="WD40"/>
    <property type="match status" value="12"/>
</dbReference>
<dbReference type="InterPro" id="IPR031359">
    <property type="entry name" value="NACHT_N"/>
</dbReference>
<evidence type="ECO:0000313" key="7">
    <source>
        <dbReference type="Proteomes" id="UP000184383"/>
    </source>
</evidence>
<keyword evidence="1 3" id="KW-0853">WD repeat</keyword>
<evidence type="ECO:0000256" key="3">
    <source>
        <dbReference type="PROSITE-ProRule" id="PRU00221"/>
    </source>
</evidence>
<feature type="repeat" description="WD" evidence="3">
    <location>
        <begin position="1215"/>
        <end position="1256"/>
    </location>
</feature>
<dbReference type="SUPFAM" id="SSF69322">
    <property type="entry name" value="Tricorn protease domain 2"/>
    <property type="match status" value="1"/>
</dbReference>
<dbReference type="PRINTS" id="PR00320">
    <property type="entry name" value="GPROTEINBRPT"/>
</dbReference>
<dbReference type="InterPro" id="IPR053299">
    <property type="entry name" value="ASTRA_WD_repeat"/>
</dbReference>
<dbReference type="PANTHER" id="PTHR44156">
    <property type="entry name" value="SUPERNUMERARY LIMBS, ISOFORM B-RELATED"/>
    <property type="match status" value="1"/>
</dbReference>
<dbReference type="Proteomes" id="UP000184383">
    <property type="component" value="Unassembled WGS sequence"/>
</dbReference>
<dbReference type="Pfam" id="PF17100">
    <property type="entry name" value="NACHT_N"/>
    <property type="match status" value="1"/>
</dbReference>
<feature type="repeat" description="WD" evidence="3">
    <location>
        <begin position="951"/>
        <end position="992"/>
    </location>
</feature>
<dbReference type="InterPro" id="IPR019775">
    <property type="entry name" value="WD40_repeat_CS"/>
</dbReference>
<evidence type="ECO:0000259" key="5">
    <source>
        <dbReference type="Pfam" id="PF24883"/>
    </source>
</evidence>
<feature type="repeat" description="WD" evidence="3">
    <location>
        <begin position="1046"/>
        <end position="1087"/>
    </location>
</feature>
<dbReference type="SUPFAM" id="SSF50978">
    <property type="entry name" value="WD40 repeat-like"/>
    <property type="match status" value="1"/>
</dbReference>
<evidence type="ECO:0000256" key="1">
    <source>
        <dbReference type="ARBA" id="ARBA00022574"/>
    </source>
</evidence>
<feature type="repeat" description="WD" evidence="3">
    <location>
        <begin position="858"/>
        <end position="899"/>
    </location>
</feature>
<gene>
    <name evidence="6" type="ORF">ASPWEDRAFT_161656</name>
</gene>
<dbReference type="Gene3D" id="2.130.10.10">
    <property type="entry name" value="YVTN repeat-like/Quinoprotein amine dehydrogenase"/>
    <property type="match status" value="5"/>
</dbReference>
<dbReference type="InterPro" id="IPR015943">
    <property type="entry name" value="WD40/YVTN_repeat-like_dom_sf"/>
</dbReference>
<protein>
    <submittedName>
        <fullName evidence="6">Uncharacterized protein</fullName>
    </submittedName>
</protein>
<feature type="domain" description="Nephrocystin 3-like N-terminal" evidence="5">
    <location>
        <begin position="301"/>
        <end position="452"/>
    </location>
</feature>
<dbReference type="InterPro" id="IPR027417">
    <property type="entry name" value="P-loop_NTPase"/>
</dbReference>
<dbReference type="InterPro" id="IPR056884">
    <property type="entry name" value="NPHP3-like_N"/>
</dbReference>